<dbReference type="AlphaFoldDB" id="A0A0H3J2Z7"/>
<evidence type="ECO:0000256" key="3">
    <source>
        <dbReference type="ARBA" id="ARBA00023125"/>
    </source>
</evidence>
<name>A0A0H3J2Z7_CLOPA</name>
<dbReference type="InterPro" id="IPR039425">
    <property type="entry name" value="RNA_pol_sigma-70-like"/>
</dbReference>
<accession>A0A0H3J2Z7</accession>
<evidence type="ECO:0000259" key="5">
    <source>
        <dbReference type="Pfam" id="PF04542"/>
    </source>
</evidence>
<dbReference type="EMBL" id="JPGY02000001">
    <property type="protein sequence ID" value="KRU12837.1"/>
    <property type="molecule type" value="Genomic_DNA"/>
</dbReference>
<keyword evidence="4" id="KW-0804">Transcription</keyword>
<dbReference type="InterPro" id="IPR007627">
    <property type="entry name" value="RNA_pol_sigma70_r2"/>
</dbReference>
<evidence type="ECO:0000256" key="1">
    <source>
        <dbReference type="ARBA" id="ARBA00023015"/>
    </source>
</evidence>
<keyword evidence="1" id="KW-0805">Transcription regulation</keyword>
<evidence type="ECO:0000256" key="2">
    <source>
        <dbReference type="ARBA" id="ARBA00023082"/>
    </source>
</evidence>
<feature type="domain" description="RNA polymerase sigma-70 region 2" evidence="5">
    <location>
        <begin position="19"/>
        <end position="81"/>
    </location>
</feature>
<organism evidence="6 9">
    <name type="scientific">Clostridium pasteurianum DSM 525 = ATCC 6013</name>
    <dbReference type="NCBI Taxonomy" id="1262449"/>
    <lineage>
        <taxon>Bacteria</taxon>
        <taxon>Bacillati</taxon>
        <taxon>Bacillota</taxon>
        <taxon>Clostridia</taxon>
        <taxon>Eubacteriales</taxon>
        <taxon>Clostridiaceae</taxon>
        <taxon>Clostridium</taxon>
    </lineage>
</organism>
<keyword evidence="2" id="KW-0731">Sigma factor</keyword>
<proteinExistence type="predicted"/>
<sequence>MHKLLQQTDNNFSEKYSFYGNMLFRICMVYLGNKEDAEKAMQETFLKLMYKSPQFADDEHEKAWLIRISTNICKDMLRSVWHKRVVKMEDI</sequence>
<dbReference type="SUPFAM" id="SSF88946">
    <property type="entry name" value="Sigma2 domain of RNA polymerase sigma factors"/>
    <property type="match status" value="1"/>
</dbReference>
<reference evidence="7 8" key="3">
    <citation type="journal article" name="Genome Announc.">
        <title>Improved Draft Genome Sequence of Clostridium pasteurianum Strain ATCC 6013 (DSM 525) Using a Hybrid Next-Generation Sequencing Approach.</title>
        <authorList>
            <person name="Pyne M.E."/>
            <person name="Utturkar S."/>
            <person name="Brown S.D."/>
            <person name="Moo-Young M."/>
            <person name="Chung D.A."/>
            <person name="Chou C.P."/>
        </authorList>
    </citation>
    <scope>NUCLEOTIDE SEQUENCE [LARGE SCALE GENOMIC DNA]</scope>
    <source>
        <strain evidence="7 8">ATCC 6013</strain>
    </source>
</reference>
<dbReference type="GO" id="GO:0003677">
    <property type="term" value="F:DNA binding"/>
    <property type="evidence" value="ECO:0007669"/>
    <property type="project" value="UniProtKB-KW"/>
</dbReference>
<reference evidence="6 9" key="1">
    <citation type="journal article" date="2015" name="Genome Announc.">
        <title>Complete Genome Sequence of the Nitrogen-Fixing and Solvent-Producing Clostridium pasteurianum DSM 525.</title>
        <authorList>
            <person name="Poehlein A."/>
            <person name="Grosse-Honebrink A."/>
            <person name="Zhang Y."/>
            <person name="Minton N.P."/>
            <person name="Daniel R."/>
        </authorList>
    </citation>
    <scope>NUCLEOTIDE SEQUENCE [LARGE SCALE GENOMIC DNA]</scope>
    <source>
        <strain evidence="6">DSM 525</strain>
        <strain evidence="9">DSM 525 / ATCC 6013</strain>
    </source>
</reference>
<dbReference type="GeneID" id="93073263"/>
<evidence type="ECO:0000313" key="8">
    <source>
        <dbReference type="Proteomes" id="UP000028042"/>
    </source>
</evidence>
<dbReference type="PANTHER" id="PTHR43133">
    <property type="entry name" value="RNA POLYMERASE ECF-TYPE SIGMA FACTO"/>
    <property type="match status" value="1"/>
</dbReference>
<dbReference type="RefSeq" id="WP_003444588.1">
    <property type="nucleotide sequence ID" value="NZ_ANZB01000005.1"/>
</dbReference>
<dbReference type="GO" id="GO:0006352">
    <property type="term" value="P:DNA-templated transcription initiation"/>
    <property type="evidence" value="ECO:0007669"/>
    <property type="project" value="InterPro"/>
</dbReference>
<dbReference type="InterPro" id="IPR013325">
    <property type="entry name" value="RNA_pol_sigma_r2"/>
</dbReference>
<keyword evidence="9" id="KW-1185">Reference proteome</keyword>
<evidence type="ECO:0000313" key="6">
    <source>
        <dbReference type="EMBL" id="AJA51155.1"/>
    </source>
</evidence>
<evidence type="ECO:0000256" key="4">
    <source>
        <dbReference type="ARBA" id="ARBA00023163"/>
    </source>
</evidence>
<keyword evidence="3" id="KW-0238">DNA-binding</keyword>
<evidence type="ECO:0000313" key="7">
    <source>
        <dbReference type="EMBL" id="KRU12837.1"/>
    </source>
</evidence>
<dbReference type="Proteomes" id="UP000028042">
    <property type="component" value="Unassembled WGS sequence"/>
</dbReference>
<reference evidence="7" key="2">
    <citation type="submission" date="2015-10" db="EMBL/GenBank/DDBJ databases">
        <title>Improved Draft Genome Sequence of Clostridium pasteurianum Strain ATCC 6013 (DSM 525) Using a Hybrid Next-Generation Sequencing Approach.</title>
        <authorList>
            <person name="Pyne M.E."/>
            <person name="Utturkar S.M."/>
            <person name="Brown S.D."/>
            <person name="Moo-Young M."/>
            <person name="Chung D.A."/>
            <person name="Chou P.C."/>
        </authorList>
    </citation>
    <scope>NUCLEOTIDE SEQUENCE</scope>
    <source>
        <strain evidence="7">ATCC 6013</strain>
    </source>
</reference>
<dbReference type="KEGG" id="cpae:CPAST_c10670"/>
<dbReference type="Pfam" id="PF04542">
    <property type="entry name" value="Sigma70_r2"/>
    <property type="match status" value="1"/>
</dbReference>
<dbReference type="KEGG" id="cpat:CLPA_c10670"/>
<dbReference type="GO" id="GO:0016987">
    <property type="term" value="F:sigma factor activity"/>
    <property type="evidence" value="ECO:0007669"/>
    <property type="project" value="UniProtKB-KW"/>
</dbReference>
<dbReference type="PANTHER" id="PTHR43133:SF8">
    <property type="entry name" value="RNA POLYMERASE SIGMA FACTOR HI_1459-RELATED"/>
    <property type="match status" value="1"/>
</dbReference>
<dbReference type="Proteomes" id="UP000030905">
    <property type="component" value="Chromosome"/>
</dbReference>
<dbReference type="eggNOG" id="COG1595">
    <property type="taxonomic scope" value="Bacteria"/>
</dbReference>
<dbReference type="EMBL" id="CP009268">
    <property type="protein sequence ID" value="AJA51155.1"/>
    <property type="molecule type" value="Genomic_DNA"/>
</dbReference>
<gene>
    <name evidence="6" type="ORF">CLPA_c10670</name>
    <name evidence="7" type="ORF">CP6013_02085</name>
</gene>
<dbReference type="PATRIC" id="fig|1262449.3.peg.1900"/>
<protein>
    <submittedName>
        <fullName evidence="6">RNA polymerase sigma factor, sigma-70 family protein</fullName>
    </submittedName>
    <submittedName>
        <fullName evidence="7">RNA polymerase, sigma-24 subunit, ECF subfamily</fullName>
    </submittedName>
</protein>
<dbReference type="Gene3D" id="1.10.1740.10">
    <property type="match status" value="1"/>
</dbReference>
<evidence type="ECO:0000313" key="9">
    <source>
        <dbReference type="Proteomes" id="UP000030905"/>
    </source>
</evidence>